<dbReference type="EMBL" id="BONI01000139">
    <property type="protein sequence ID" value="GIG11471.1"/>
    <property type="molecule type" value="Genomic_DNA"/>
</dbReference>
<evidence type="ECO:0000313" key="1">
    <source>
        <dbReference type="EMBL" id="GIG11471.1"/>
    </source>
</evidence>
<comment type="caution">
    <text evidence="1">The sequence shown here is derived from an EMBL/GenBank/DDBJ whole genome shotgun (WGS) entry which is preliminary data.</text>
</comment>
<organism evidence="1 2">
    <name type="scientific">Catellatospora coxensis</name>
    <dbReference type="NCBI Taxonomy" id="310354"/>
    <lineage>
        <taxon>Bacteria</taxon>
        <taxon>Bacillati</taxon>
        <taxon>Actinomycetota</taxon>
        <taxon>Actinomycetes</taxon>
        <taxon>Micromonosporales</taxon>
        <taxon>Micromonosporaceae</taxon>
        <taxon>Catellatospora</taxon>
    </lineage>
</organism>
<sequence length="185" mass="20709">MLLRRMADFQPELVQAACARLSASHTDYMRAHQRWQTMLRSPTAPKGLALYEAVLGPADEQAQIAYGDAELTAYSWRPAGLWPQLRWQALVGDRDFVLHGSLVRAPDCPVPQLGEADRPAPWSCVVGDVLTRYPHARQHDPQTPARWAVDVPGPAGAVYQMMFVHGLLQQVTRQTTPTPHRTRPQ</sequence>
<dbReference type="Proteomes" id="UP000630887">
    <property type="component" value="Unassembled WGS sequence"/>
</dbReference>
<proteinExistence type="predicted"/>
<keyword evidence="2" id="KW-1185">Reference proteome</keyword>
<protein>
    <submittedName>
        <fullName evidence="1">Uncharacterized protein</fullName>
    </submittedName>
</protein>
<name>A0A8J3PDU9_9ACTN</name>
<reference evidence="1 2" key="1">
    <citation type="submission" date="2021-01" db="EMBL/GenBank/DDBJ databases">
        <title>Whole genome shotgun sequence of Catellatospora coxensis NBRC 107359.</title>
        <authorList>
            <person name="Komaki H."/>
            <person name="Tamura T."/>
        </authorList>
    </citation>
    <scope>NUCLEOTIDE SEQUENCE [LARGE SCALE GENOMIC DNA]</scope>
    <source>
        <strain evidence="1 2">NBRC 107359</strain>
    </source>
</reference>
<dbReference type="AlphaFoldDB" id="A0A8J3PDU9"/>
<evidence type="ECO:0000313" key="2">
    <source>
        <dbReference type="Proteomes" id="UP000630887"/>
    </source>
</evidence>
<gene>
    <name evidence="1" type="ORF">Cco03nite_81710</name>
</gene>
<accession>A0A8J3PDU9</accession>